<evidence type="ECO:0000313" key="3">
    <source>
        <dbReference type="EMBL" id="KAJ3172877.1"/>
    </source>
</evidence>
<protein>
    <submittedName>
        <fullName evidence="3">Uncharacterized protein</fullName>
    </submittedName>
</protein>
<dbReference type="NCBIfam" id="TIGR00756">
    <property type="entry name" value="PPR"/>
    <property type="match status" value="1"/>
</dbReference>
<dbReference type="PANTHER" id="PTHR47936">
    <property type="entry name" value="PPR_LONG DOMAIN-CONTAINING PROTEIN"/>
    <property type="match status" value="1"/>
</dbReference>
<sequence length="671" mass="73559">MDAQMATLLLEAAASLGEPTLAARFFEDAAKLAEKAGKKLDSRVYSALVMAYLRAERRDDVAAVLTAGVPQHGFAHYEAVVRMLSDRREFEAANALLPSYISAVFKNLSATRAQRDHASDQAILISVGCGDLGQARFHLSTARHLKSQERMIDTLLRAKPDLRDSAEFLLQVVKKGLIYHVVAYNSIIRFFSNYGLNEEAKAVWQHLLSSQTRPNVLSFELMIIIYAAHNLTTTARDLVTEMLDRGLAPNIAQWTTILAAFSRGSDIEGCHMAFNRLRKMNPDTRAYTAMMDAVVKLSPPDVASKECLLLAEEMMRRGVPFNERTHTALMRAHIAEPEEVISRLNDMEASDDVQPTEFSYAAAIDAQVAAADFRGATVTFTRMLRRGVTPTTISYGALLKGAHLAKDYQAVKYIHTELSRSGIRPTLHMTYILINALCKGGHLETAQRVLDDVRLGRHTERDPTAMRLSFHALMSAYAATGCMADCLRTRDAMAATGISPNDATTTILMKAHSYAGDYAAVRRLWKAALALDGPIEQVTLAIALDAAGHNGSPADLRIIAQECADRGVEMNENVCNSLVEALCRHGRFAEAVGVVYDMAAEGVEPTRKTYVSVVAPLMRAGRTEDARNLREFLSRHIPAALANDPWEAVLEAKGGRNVESTDTPPISSCGP</sequence>
<feature type="repeat" description="PPR" evidence="2">
    <location>
        <begin position="180"/>
        <end position="214"/>
    </location>
</feature>
<organism evidence="3 4">
    <name type="scientific">Geranomyces variabilis</name>
    <dbReference type="NCBI Taxonomy" id="109894"/>
    <lineage>
        <taxon>Eukaryota</taxon>
        <taxon>Fungi</taxon>
        <taxon>Fungi incertae sedis</taxon>
        <taxon>Chytridiomycota</taxon>
        <taxon>Chytridiomycota incertae sedis</taxon>
        <taxon>Chytridiomycetes</taxon>
        <taxon>Spizellomycetales</taxon>
        <taxon>Powellomycetaceae</taxon>
        <taxon>Geranomyces</taxon>
    </lineage>
</organism>
<evidence type="ECO:0000256" key="1">
    <source>
        <dbReference type="ARBA" id="ARBA00022737"/>
    </source>
</evidence>
<reference evidence="3" key="1">
    <citation type="submission" date="2020-05" db="EMBL/GenBank/DDBJ databases">
        <title>Phylogenomic resolution of chytrid fungi.</title>
        <authorList>
            <person name="Stajich J.E."/>
            <person name="Amses K."/>
            <person name="Simmons R."/>
            <person name="Seto K."/>
            <person name="Myers J."/>
            <person name="Bonds A."/>
            <person name="Quandt C.A."/>
            <person name="Barry K."/>
            <person name="Liu P."/>
            <person name="Grigoriev I."/>
            <person name="Longcore J.E."/>
            <person name="James T.Y."/>
        </authorList>
    </citation>
    <scope>NUCLEOTIDE SEQUENCE</scope>
    <source>
        <strain evidence="3">JEL0379</strain>
    </source>
</reference>
<dbReference type="PANTHER" id="PTHR47936:SF1">
    <property type="entry name" value="PENTATRICOPEPTIDE REPEAT-CONTAINING PROTEIN GUN1, CHLOROPLASTIC"/>
    <property type="match status" value="1"/>
</dbReference>
<name>A0AAD5XJH7_9FUNG</name>
<comment type="caution">
    <text evidence="3">The sequence shown here is derived from an EMBL/GenBank/DDBJ whole genome shotgun (WGS) entry which is preliminary data.</text>
</comment>
<keyword evidence="4" id="KW-1185">Reference proteome</keyword>
<evidence type="ECO:0000256" key="2">
    <source>
        <dbReference type="PROSITE-ProRule" id="PRU00708"/>
    </source>
</evidence>
<evidence type="ECO:0000313" key="4">
    <source>
        <dbReference type="Proteomes" id="UP001212152"/>
    </source>
</evidence>
<keyword evidence="1" id="KW-0677">Repeat</keyword>
<dbReference type="Pfam" id="PF13812">
    <property type="entry name" value="PPR_3"/>
    <property type="match status" value="3"/>
</dbReference>
<feature type="repeat" description="PPR" evidence="2">
    <location>
        <begin position="571"/>
        <end position="605"/>
    </location>
</feature>
<accession>A0AAD5XJH7</accession>
<dbReference type="Proteomes" id="UP001212152">
    <property type="component" value="Unassembled WGS sequence"/>
</dbReference>
<gene>
    <name evidence="3" type="ORF">HDU87_007713</name>
</gene>
<dbReference type="EMBL" id="JADGJQ010000073">
    <property type="protein sequence ID" value="KAJ3172877.1"/>
    <property type="molecule type" value="Genomic_DNA"/>
</dbReference>
<dbReference type="PROSITE" id="PS51375">
    <property type="entry name" value="PPR"/>
    <property type="match status" value="2"/>
</dbReference>
<dbReference type="InterPro" id="IPR002885">
    <property type="entry name" value="PPR_rpt"/>
</dbReference>
<dbReference type="InterPro" id="IPR011990">
    <property type="entry name" value="TPR-like_helical_dom_sf"/>
</dbReference>
<dbReference type="AlphaFoldDB" id="A0AAD5XJH7"/>
<proteinExistence type="predicted"/>
<dbReference type="Pfam" id="PF01535">
    <property type="entry name" value="PPR"/>
    <property type="match status" value="1"/>
</dbReference>
<dbReference type="Gene3D" id="1.25.40.10">
    <property type="entry name" value="Tetratricopeptide repeat domain"/>
    <property type="match status" value="4"/>
</dbReference>